<dbReference type="CDD" id="cd01189">
    <property type="entry name" value="INT_ICEBs1_C_like"/>
    <property type="match status" value="1"/>
</dbReference>
<gene>
    <name evidence="8" type="primary">int</name>
    <name evidence="9" type="synonym">xerD_1</name>
    <name evidence="9" type="ORF">NCTC8317_00323</name>
</gene>
<dbReference type="PANTHER" id="PTHR30349">
    <property type="entry name" value="PHAGE INTEGRASE-RELATED"/>
    <property type="match status" value="1"/>
</dbReference>
<dbReference type="GO" id="GO:0006310">
    <property type="term" value="P:DNA recombination"/>
    <property type="evidence" value="ECO:0007669"/>
    <property type="project" value="UniProtKB-KW"/>
</dbReference>
<organism evidence="8">
    <name type="scientific">Staphylococcus aureus</name>
    <dbReference type="NCBI Taxonomy" id="1280"/>
    <lineage>
        <taxon>Bacteria</taxon>
        <taxon>Bacillati</taxon>
        <taxon>Bacillota</taxon>
        <taxon>Bacilli</taxon>
        <taxon>Bacillales</taxon>
        <taxon>Staphylococcaceae</taxon>
        <taxon>Staphylococcus</taxon>
    </lineage>
</organism>
<dbReference type="PROSITE" id="PS51898">
    <property type="entry name" value="TYR_RECOMBINASE"/>
    <property type="match status" value="1"/>
</dbReference>
<sequence>MWVREITKNKSTAYRYLERYTDPLTGKYKTVSVTRNKNNVRSQKDAQLELNRIIEQRLKHNSTKQLEKLTFHDACNEWLEHYKTHSGSKPTTIKEKKSNTNTVKNAIDSKVLISKITHTYLQNIINEWAKSHSIGHVQSLVIVIRSVFKYAFKYYDLHDISVLDKIDIPKKAKTRNELQAKRNNYLEDSEVKELLQCFDYLIKHKRHATRKRNYEMVKALVEFQINNGMRIGELLAIKTDNVDVENKTLEIDGTINWVTDVETGAFGVKETTKTSKSYRTIGLTTQSINLLKKLMLENKKENQWNAKFIDRGYIFTNTAGSPIDLNKVNNIIKEATDISSINKRVTTHTLRHTHISTLAQLGINLKAIQDRVGHSDYKTTLEIYTHVTDQMAKDMMNKLEEANKI</sequence>
<dbReference type="PATRIC" id="fig|1280.3540.peg.1861"/>
<evidence type="ECO:0000256" key="2">
    <source>
        <dbReference type="ARBA" id="ARBA00022908"/>
    </source>
</evidence>
<dbReference type="RefSeq" id="WP_000270125.1">
    <property type="nucleotide sequence ID" value="NZ_BDXL01000002.1"/>
</dbReference>
<dbReference type="AlphaFoldDB" id="K7ZLR4"/>
<dbReference type="Pfam" id="PF00589">
    <property type="entry name" value="Phage_integrase"/>
    <property type="match status" value="1"/>
</dbReference>
<dbReference type="InterPro" id="IPR011010">
    <property type="entry name" value="DNA_brk_join_enz"/>
</dbReference>
<dbReference type="InterPro" id="IPR013762">
    <property type="entry name" value="Integrase-like_cat_sf"/>
</dbReference>
<keyword evidence="2" id="KW-0229">DNA integration</keyword>
<dbReference type="GO" id="GO:0015074">
    <property type="term" value="P:DNA integration"/>
    <property type="evidence" value="ECO:0007669"/>
    <property type="project" value="UniProtKB-KW"/>
</dbReference>
<evidence type="ECO:0000313" key="8">
    <source>
        <dbReference type="EMBL" id="BAM66883.1"/>
    </source>
</evidence>
<dbReference type="InterPro" id="IPR044068">
    <property type="entry name" value="CB"/>
</dbReference>
<dbReference type="InterPro" id="IPR002104">
    <property type="entry name" value="Integrase_catalytic"/>
</dbReference>
<accession>K7ZLR4</accession>
<evidence type="ECO:0000256" key="4">
    <source>
        <dbReference type="ARBA" id="ARBA00023172"/>
    </source>
</evidence>
<dbReference type="SUPFAM" id="SSF56349">
    <property type="entry name" value="DNA breaking-rejoining enzymes"/>
    <property type="match status" value="1"/>
</dbReference>
<feature type="domain" description="Tyr recombinase" evidence="6">
    <location>
        <begin position="181"/>
        <end position="397"/>
    </location>
</feature>
<dbReference type="InterPro" id="IPR050090">
    <property type="entry name" value="Tyrosine_recombinase_XerCD"/>
</dbReference>
<keyword evidence="4" id="KW-0233">DNA recombination</keyword>
<dbReference type="Gene3D" id="1.10.443.10">
    <property type="entry name" value="Intergrase catalytic core"/>
    <property type="match status" value="1"/>
</dbReference>
<comment type="similarity">
    <text evidence="1">Belongs to the 'phage' integrase family.</text>
</comment>
<dbReference type="InterPro" id="IPR010998">
    <property type="entry name" value="Integrase_recombinase_N"/>
</dbReference>
<keyword evidence="3 5" id="KW-0238">DNA-binding</keyword>
<evidence type="ECO:0000259" key="6">
    <source>
        <dbReference type="PROSITE" id="PS51898"/>
    </source>
</evidence>
<dbReference type="Pfam" id="PF14659">
    <property type="entry name" value="Phage_int_SAM_3"/>
    <property type="match status" value="1"/>
</dbReference>
<dbReference type="EMBL" id="AB716349">
    <property type="protein sequence ID" value="BAM66883.1"/>
    <property type="molecule type" value="Genomic_DNA"/>
</dbReference>
<dbReference type="Proteomes" id="UP000280323">
    <property type="component" value="Chromosome"/>
</dbReference>
<proteinExistence type="inferred from homology"/>
<dbReference type="EMBL" id="LR133917">
    <property type="protein sequence ID" value="VDY47316.1"/>
    <property type="molecule type" value="Genomic_DNA"/>
</dbReference>
<feature type="domain" description="Core-binding (CB)" evidence="7">
    <location>
        <begin position="69"/>
        <end position="152"/>
    </location>
</feature>
<evidence type="ECO:0000256" key="5">
    <source>
        <dbReference type="PROSITE-ProRule" id="PRU01248"/>
    </source>
</evidence>
<reference evidence="8" key="1">
    <citation type="submission" date="2012-05" db="EMBL/GenBank/DDBJ databases">
        <authorList>
            <person name="Sato Y."/>
            <person name="Omoe K."/>
        </authorList>
    </citation>
    <scope>NUCLEOTIDE SEQUENCE</scope>
    <source>
        <strain evidence="8">IVM10</strain>
    </source>
</reference>
<dbReference type="InterPro" id="IPR004107">
    <property type="entry name" value="Integrase_SAM-like_N"/>
</dbReference>
<evidence type="ECO:0000256" key="1">
    <source>
        <dbReference type="ARBA" id="ARBA00008857"/>
    </source>
</evidence>
<protein>
    <submittedName>
        <fullName evidence="8">Integrase</fullName>
    </submittedName>
</protein>
<reference evidence="8" key="2">
    <citation type="journal article" date="2013" name="Microbiol. Immunol.">
        <title>A novel comprehensive analysis method for Staphylococcus aureus pathogenicity islands.</title>
        <authorList>
            <person name="Sato'o Y."/>
            <person name="Omoe K."/>
            <person name="Ono H.K."/>
            <person name="Nakane A."/>
            <person name="Hu D.-L."/>
        </authorList>
    </citation>
    <scope>NUCLEOTIDE SEQUENCE</scope>
    <source>
        <strain evidence="8">IVM10</strain>
    </source>
</reference>
<name>K7ZLR4_STAAU</name>
<evidence type="ECO:0000259" key="7">
    <source>
        <dbReference type="PROSITE" id="PS51900"/>
    </source>
</evidence>
<evidence type="ECO:0000256" key="3">
    <source>
        <dbReference type="ARBA" id="ARBA00023125"/>
    </source>
</evidence>
<dbReference type="Gene3D" id="1.10.150.130">
    <property type="match status" value="1"/>
</dbReference>
<reference evidence="9" key="3">
    <citation type="submission" date="2018-12" db="EMBL/GenBank/DDBJ databases">
        <authorList>
            <consortium name="Pathogen Informatics"/>
        </authorList>
    </citation>
    <scope>NUCLEOTIDE SEQUENCE</scope>
    <source>
        <strain evidence="9">NCTC8317</strain>
    </source>
</reference>
<dbReference type="PANTHER" id="PTHR30349:SF64">
    <property type="entry name" value="PROPHAGE INTEGRASE INTD-RELATED"/>
    <property type="match status" value="1"/>
</dbReference>
<dbReference type="GO" id="GO:0003677">
    <property type="term" value="F:DNA binding"/>
    <property type="evidence" value="ECO:0007669"/>
    <property type="project" value="UniProtKB-UniRule"/>
</dbReference>
<dbReference type="PROSITE" id="PS51900">
    <property type="entry name" value="CB"/>
    <property type="match status" value="1"/>
</dbReference>
<evidence type="ECO:0000313" key="9">
    <source>
        <dbReference type="EMBL" id="VDY47316.1"/>
    </source>
</evidence>